<comment type="subunit">
    <text evidence="9">The complex comprises the extracytoplasmic solute receptor protein and the two transmembrane proteins.</text>
</comment>
<feature type="transmembrane region" description="Helical" evidence="9">
    <location>
        <begin position="51"/>
        <end position="71"/>
    </location>
</feature>
<evidence type="ECO:0000256" key="9">
    <source>
        <dbReference type="RuleBase" id="RU369079"/>
    </source>
</evidence>
<comment type="similarity">
    <text evidence="8 9">Belongs to the TRAP transporter small permease family.</text>
</comment>
<dbReference type="InterPro" id="IPR007387">
    <property type="entry name" value="TRAP_DctQ"/>
</dbReference>
<accession>A0A1H8L0T5</accession>
<dbReference type="AlphaFoldDB" id="A0A1H8L0T5"/>
<keyword evidence="5 9" id="KW-0812">Transmembrane</keyword>
<sequence>MRRFLDRLYMLSGGLAALAILGICLLIAAQITFNVIARIGGAGLSYTIPSYADFAGYMLSTATFMALAYTLRAGGHIRVGLVVQRLPRRVRWGAEVGSLAVGALFATTATYYAGLLMAESWHYGDKSTGIVAIPTWMPQVFMVAGLALLAVAFVDTMIESLRAGGPILTDMGAE</sequence>
<dbReference type="InterPro" id="IPR055348">
    <property type="entry name" value="DctQ"/>
</dbReference>
<evidence type="ECO:0000256" key="2">
    <source>
        <dbReference type="ARBA" id="ARBA00022448"/>
    </source>
</evidence>
<protein>
    <recommendedName>
        <fullName evidence="9">TRAP transporter small permease protein</fullName>
    </recommendedName>
</protein>
<keyword evidence="2 9" id="KW-0813">Transport</keyword>
<dbReference type="STRING" id="1077947.SAMN05216227_103717"/>
<dbReference type="Proteomes" id="UP000183002">
    <property type="component" value="Unassembled WGS sequence"/>
</dbReference>
<evidence type="ECO:0000313" key="11">
    <source>
        <dbReference type="EMBL" id="SEN98763.1"/>
    </source>
</evidence>
<evidence type="ECO:0000256" key="1">
    <source>
        <dbReference type="ARBA" id="ARBA00004429"/>
    </source>
</evidence>
<feature type="domain" description="Tripartite ATP-independent periplasmic transporters DctQ component" evidence="10">
    <location>
        <begin position="29"/>
        <end position="162"/>
    </location>
</feature>
<keyword evidence="4 9" id="KW-0997">Cell inner membrane</keyword>
<keyword evidence="12" id="KW-1185">Reference proteome</keyword>
<keyword evidence="3" id="KW-1003">Cell membrane</keyword>
<dbReference type="GO" id="GO:0005886">
    <property type="term" value="C:plasma membrane"/>
    <property type="evidence" value="ECO:0007669"/>
    <property type="project" value="UniProtKB-SubCell"/>
</dbReference>
<evidence type="ECO:0000256" key="6">
    <source>
        <dbReference type="ARBA" id="ARBA00022989"/>
    </source>
</evidence>
<name>A0A1H8L0T5_9RHOB</name>
<dbReference type="OrthoDB" id="9797534at2"/>
<evidence type="ECO:0000256" key="7">
    <source>
        <dbReference type="ARBA" id="ARBA00023136"/>
    </source>
</evidence>
<comment type="subcellular location">
    <subcellularLocation>
        <location evidence="1 9">Cell inner membrane</location>
        <topology evidence="1 9">Multi-pass membrane protein</topology>
    </subcellularLocation>
</comment>
<evidence type="ECO:0000256" key="8">
    <source>
        <dbReference type="ARBA" id="ARBA00038436"/>
    </source>
</evidence>
<dbReference type="PANTHER" id="PTHR35011:SF10">
    <property type="entry name" value="TRAP TRANSPORTER SMALL PERMEASE PROTEIN"/>
    <property type="match status" value="1"/>
</dbReference>
<evidence type="ECO:0000256" key="4">
    <source>
        <dbReference type="ARBA" id="ARBA00022519"/>
    </source>
</evidence>
<dbReference type="Pfam" id="PF04290">
    <property type="entry name" value="DctQ"/>
    <property type="match status" value="1"/>
</dbReference>
<organism evidence="11 12">
    <name type="scientific">Pseudorhodobacter antarcticus</name>
    <dbReference type="NCBI Taxonomy" id="1077947"/>
    <lineage>
        <taxon>Bacteria</taxon>
        <taxon>Pseudomonadati</taxon>
        <taxon>Pseudomonadota</taxon>
        <taxon>Alphaproteobacteria</taxon>
        <taxon>Rhodobacterales</taxon>
        <taxon>Paracoccaceae</taxon>
        <taxon>Pseudorhodobacter</taxon>
    </lineage>
</organism>
<dbReference type="GO" id="GO:0022857">
    <property type="term" value="F:transmembrane transporter activity"/>
    <property type="evidence" value="ECO:0007669"/>
    <property type="project" value="UniProtKB-UniRule"/>
</dbReference>
<reference evidence="11 12" key="1">
    <citation type="submission" date="2016-10" db="EMBL/GenBank/DDBJ databases">
        <authorList>
            <person name="de Groot N.N."/>
        </authorList>
    </citation>
    <scope>NUCLEOTIDE SEQUENCE [LARGE SCALE GENOMIC DNA]</scope>
    <source>
        <strain evidence="11 12">CGMCC 1.10836</strain>
    </source>
</reference>
<dbReference type="EMBL" id="FOCO01000037">
    <property type="protein sequence ID" value="SEN98763.1"/>
    <property type="molecule type" value="Genomic_DNA"/>
</dbReference>
<evidence type="ECO:0000259" key="10">
    <source>
        <dbReference type="Pfam" id="PF04290"/>
    </source>
</evidence>
<dbReference type="GO" id="GO:0015740">
    <property type="term" value="P:C4-dicarboxylate transport"/>
    <property type="evidence" value="ECO:0007669"/>
    <property type="project" value="TreeGrafter"/>
</dbReference>
<keyword evidence="6 9" id="KW-1133">Transmembrane helix</keyword>
<feature type="transmembrane region" description="Helical" evidence="9">
    <location>
        <begin position="92"/>
        <end position="113"/>
    </location>
</feature>
<comment type="function">
    <text evidence="9">Part of the tripartite ATP-independent periplasmic (TRAP) transport system.</text>
</comment>
<evidence type="ECO:0000256" key="3">
    <source>
        <dbReference type="ARBA" id="ARBA00022475"/>
    </source>
</evidence>
<feature type="transmembrane region" description="Helical" evidence="9">
    <location>
        <begin position="7"/>
        <end position="31"/>
    </location>
</feature>
<evidence type="ECO:0000313" key="12">
    <source>
        <dbReference type="Proteomes" id="UP000183002"/>
    </source>
</evidence>
<feature type="transmembrane region" description="Helical" evidence="9">
    <location>
        <begin position="133"/>
        <end position="154"/>
    </location>
</feature>
<proteinExistence type="inferred from homology"/>
<keyword evidence="7 9" id="KW-0472">Membrane</keyword>
<dbReference type="PANTHER" id="PTHR35011">
    <property type="entry name" value="2,3-DIKETO-L-GULONATE TRAP TRANSPORTER SMALL PERMEASE PROTEIN YIAM"/>
    <property type="match status" value="1"/>
</dbReference>
<dbReference type="RefSeq" id="WP_050520565.1">
    <property type="nucleotide sequence ID" value="NZ_FOCO01000037.1"/>
</dbReference>
<gene>
    <name evidence="11" type="ORF">SAMN05216227_103717</name>
</gene>
<evidence type="ECO:0000256" key="5">
    <source>
        <dbReference type="ARBA" id="ARBA00022692"/>
    </source>
</evidence>